<dbReference type="Gene3D" id="3.40.50.1110">
    <property type="entry name" value="SGNH hydrolase"/>
    <property type="match status" value="1"/>
</dbReference>
<dbReference type="Pfam" id="PF03629">
    <property type="entry name" value="SASA"/>
    <property type="match status" value="1"/>
</dbReference>
<dbReference type="EMBL" id="DXAV01000096">
    <property type="protein sequence ID" value="HIZ92754.1"/>
    <property type="molecule type" value="Genomic_DNA"/>
</dbReference>
<reference evidence="3" key="2">
    <citation type="submission" date="2021-04" db="EMBL/GenBank/DDBJ databases">
        <authorList>
            <person name="Gilroy R."/>
        </authorList>
    </citation>
    <scope>NUCLEOTIDE SEQUENCE</scope>
    <source>
        <strain evidence="3">CHK118-2852</strain>
    </source>
</reference>
<dbReference type="SUPFAM" id="SSF52266">
    <property type="entry name" value="SGNH hydrolase"/>
    <property type="match status" value="1"/>
</dbReference>
<accession>A0A9D2H0T6</accession>
<dbReference type="PANTHER" id="PTHR22901:SF0">
    <property type="entry name" value="SIALATE O-ACETYLESTERASE"/>
    <property type="match status" value="1"/>
</dbReference>
<dbReference type="InterPro" id="IPR039329">
    <property type="entry name" value="SIAE"/>
</dbReference>
<evidence type="ECO:0000256" key="1">
    <source>
        <dbReference type="ARBA" id="ARBA00022801"/>
    </source>
</evidence>
<dbReference type="InterPro" id="IPR005181">
    <property type="entry name" value="SASA"/>
</dbReference>
<dbReference type="GO" id="GO:0001681">
    <property type="term" value="F:sialate O-acetylesterase activity"/>
    <property type="evidence" value="ECO:0007669"/>
    <property type="project" value="InterPro"/>
</dbReference>
<feature type="domain" description="Sialate O-acetylesterase" evidence="2">
    <location>
        <begin position="114"/>
        <end position="359"/>
    </location>
</feature>
<comment type="caution">
    <text evidence="3">The sequence shown here is derived from an EMBL/GenBank/DDBJ whole genome shotgun (WGS) entry which is preliminary data.</text>
</comment>
<dbReference type="PANTHER" id="PTHR22901">
    <property type="entry name" value="SIALATE O-ACETYLESTERASE"/>
    <property type="match status" value="1"/>
</dbReference>
<gene>
    <name evidence="3" type="ORF">H9807_11680</name>
</gene>
<dbReference type="Proteomes" id="UP000824108">
    <property type="component" value="Unassembled WGS sequence"/>
</dbReference>
<reference evidence="3" key="1">
    <citation type="journal article" date="2021" name="PeerJ">
        <title>Extensive microbial diversity within the chicken gut microbiome revealed by metagenomics and culture.</title>
        <authorList>
            <person name="Gilroy R."/>
            <person name="Ravi A."/>
            <person name="Getino M."/>
            <person name="Pursley I."/>
            <person name="Horton D.L."/>
            <person name="Alikhan N.F."/>
            <person name="Baker D."/>
            <person name="Gharbi K."/>
            <person name="Hall N."/>
            <person name="Watson M."/>
            <person name="Adriaenssens E.M."/>
            <person name="Foster-Nyarko E."/>
            <person name="Jarju S."/>
            <person name="Secka A."/>
            <person name="Antonio M."/>
            <person name="Oren A."/>
            <person name="Chaudhuri R.R."/>
            <person name="La Ragione R."/>
            <person name="Hildebrand F."/>
            <person name="Pallen M.J."/>
        </authorList>
    </citation>
    <scope>NUCLEOTIDE SEQUENCE</scope>
    <source>
        <strain evidence="3">CHK118-2852</strain>
    </source>
</reference>
<proteinExistence type="predicted"/>
<evidence type="ECO:0000313" key="3">
    <source>
        <dbReference type="EMBL" id="HIZ92754.1"/>
    </source>
</evidence>
<protein>
    <submittedName>
        <fullName evidence="3">Sialate O-acetylesterase</fullName>
    </submittedName>
</protein>
<keyword evidence="1" id="KW-0378">Hydrolase</keyword>
<sequence>MILRNMNILKCLFGILGCLWAGIEVYSQIQLPSVFSDGMVLQRNSRVAIWGWGNPAEELLLLPGWNVKDTVRVKVDCQGCWKAELRTSAAGGPYTLEIKGTRESRRIADVMLGEVWLCSGQSNMEWSADMGIKNGAEEVAQAACPSVHIFHVPKQGSAFPQDDCRGQWESCSPQSMRRTSATAYFFARFLSEQLDVPVGILVSAWGGTPAEVWTPAEVVEADSVLSRNVLKEYPWWPVAPGVLYNRMIHPLVPYGLAGCIWYQGESNHENASSYGRLMTQMIGAWRERFRQPLPFYYVQIAPHTYHSAHNTPALLREQQQSVLETVSRTGMINISDLVEDVKDIHPRNKRAIGERLACMVLDKEYERFVAPYESPRLAEASLQGRQLVLRFEGRFNRLVSSTRDIVGLSVTEGGRTSVAVKAKLEGRNLIIPVKGFKWPVQVSYCFDDATLGSLRTEEDGLPVLPFRTEPIGPR</sequence>
<organism evidence="3 4">
    <name type="scientific">Candidatus Bacteroides merdavium</name>
    <dbReference type="NCBI Taxonomy" id="2838472"/>
    <lineage>
        <taxon>Bacteria</taxon>
        <taxon>Pseudomonadati</taxon>
        <taxon>Bacteroidota</taxon>
        <taxon>Bacteroidia</taxon>
        <taxon>Bacteroidales</taxon>
        <taxon>Bacteroidaceae</taxon>
        <taxon>Bacteroides</taxon>
    </lineage>
</organism>
<dbReference type="InterPro" id="IPR036514">
    <property type="entry name" value="SGNH_hydro_sf"/>
</dbReference>
<dbReference type="AlphaFoldDB" id="A0A9D2H0T6"/>
<name>A0A9D2H0T6_9BACE</name>
<evidence type="ECO:0000259" key="2">
    <source>
        <dbReference type="Pfam" id="PF03629"/>
    </source>
</evidence>
<dbReference type="GO" id="GO:0005975">
    <property type="term" value="P:carbohydrate metabolic process"/>
    <property type="evidence" value="ECO:0007669"/>
    <property type="project" value="TreeGrafter"/>
</dbReference>
<evidence type="ECO:0000313" key="4">
    <source>
        <dbReference type="Proteomes" id="UP000824108"/>
    </source>
</evidence>